<evidence type="ECO:0000259" key="3">
    <source>
        <dbReference type="Pfam" id="PF02826"/>
    </source>
</evidence>
<dbReference type="PATRIC" id="fig|42256.3.peg.2455"/>
<dbReference type="PANTHER" id="PTHR43333:SF1">
    <property type="entry name" value="D-ISOMER SPECIFIC 2-HYDROXYACID DEHYDROGENASE NAD-BINDING DOMAIN-CONTAINING PROTEIN"/>
    <property type="match status" value="1"/>
</dbReference>
<dbReference type="GO" id="GO:0051287">
    <property type="term" value="F:NAD binding"/>
    <property type="evidence" value="ECO:0007669"/>
    <property type="project" value="InterPro"/>
</dbReference>
<dbReference type="CDD" id="cd05300">
    <property type="entry name" value="2-Hacid_dh_1"/>
    <property type="match status" value="1"/>
</dbReference>
<dbReference type="STRING" id="42256.RradSPS_2411"/>
<evidence type="ECO:0000313" key="5">
    <source>
        <dbReference type="EMBL" id="MDX5895097.1"/>
    </source>
</evidence>
<dbReference type="InterPro" id="IPR006140">
    <property type="entry name" value="D-isomer_DH_NAD-bd"/>
</dbReference>
<dbReference type="eggNOG" id="COG0111">
    <property type="taxonomic scope" value="Bacteria"/>
</dbReference>
<dbReference type="AlphaFoldDB" id="A0A023X6J9"/>
<evidence type="ECO:0000256" key="1">
    <source>
        <dbReference type="ARBA" id="ARBA00023002"/>
    </source>
</evidence>
<dbReference type="KEGG" id="rrd:RradSPS_2411"/>
<dbReference type="HOGENOM" id="CLU_019796_1_0_11"/>
<dbReference type="EMBL" id="JAWXXX010000001">
    <property type="protein sequence ID" value="MDX5895097.1"/>
    <property type="molecule type" value="Genomic_DNA"/>
</dbReference>
<sequence length="351" mass="38032">MAGRPQTVTVASHFGEQSLRRIEQAVRELSGGRVLYDKDLVAPPRWPGDTVGERDFRRSPQEQRRFLDLLGEAEVLLDFPRDVDAPLAEVAPGLRWVQGAMAGAGPVAREAGLLDTDVTVTTAGGVFSAQLAEFVLGAMLDHAKGFERLRANRKRRLWHEGAVGTLEGKTLCIVGTGSIGRAISHRARPFGMRLVGVKRTVREGDAGRAGVEEVYPTEKLREAVAEADYVAITLPHTPQTEGLVGREALSAMKPGVHVTNVGRGAVLDEAALVENLETGHVSGAALDVFAVEPLPPESPLWSFENVIVSPHATDNAPHVTEEKLVALFVRNLGRYARGEPLENELDKELLY</sequence>
<dbReference type="PANTHER" id="PTHR43333">
    <property type="entry name" value="2-HACID_DH_C DOMAIN-CONTAINING PROTEIN"/>
    <property type="match status" value="1"/>
</dbReference>
<protein>
    <submittedName>
        <fullName evidence="5">D-2-hydroxyacid dehydrogenase</fullName>
    </submittedName>
    <submittedName>
        <fullName evidence="4">Phosphoglycerate dehydrogenase and related dehydrogenase</fullName>
    </submittedName>
</protein>
<dbReference type="EMBL" id="CP007514">
    <property type="protein sequence ID" value="AHY47694.1"/>
    <property type="molecule type" value="Genomic_DNA"/>
</dbReference>
<dbReference type="Gene3D" id="3.40.50.720">
    <property type="entry name" value="NAD(P)-binding Rossmann-like Domain"/>
    <property type="match status" value="2"/>
</dbReference>
<evidence type="ECO:0000256" key="2">
    <source>
        <dbReference type="ARBA" id="ARBA00023027"/>
    </source>
</evidence>
<accession>A0A023X6J9</accession>
<dbReference type="Proteomes" id="UP000025229">
    <property type="component" value="Chromosome"/>
</dbReference>
<keyword evidence="1" id="KW-0560">Oxidoreductase</keyword>
<dbReference type="Proteomes" id="UP001281130">
    <property type="component" value="Unassembled WGS sequence"/>
</dbReference>
<dbReference type="InterPro" id="IPR002195">
    <property type="entry name" value="Dihydroorotase_CS"/>
</dbReference>
<organism evidence="4 6">
    <name type="scientific">Rubrobacter radiotolerans</name>
    <name type="common">Arthrobacter radiotolerans</name>
    <dbReference type="NCBI Taxonomy" id="42256"/>
    <lineage>
        <taxon>Bacteria</taxon>
        <taxon>Bacillati</taxon>
        <taxon>Actinomycetota</taxon>
        <taxon>Rubrobacteria</taxon>
        <taxon>Rubrobacterales</taxon>
        <taxon>Rubrobacteraceae</taxon>
        <taxon>Rubrobacter</taxon>
    </lineage>
</organism>
<dbReference type="InterPro" id="IPR036291">
    <property type="entry name" value="NAD(P)-bd_dom_sf"/>
</dbReference>
<keyword evidence="2" id="KW-0520">NAD</keyword>
<dbReference type="GO" id="GO:0016491">
    <property type="term" value="F:oxidoreductase activity"/>
    <property type="evidence" value="ECO:0007669"/>
    <property type="project" value="UniProtKB-KW"/>
</dbReference>
<keyword evidence="6" id="KW-1185">Reference proteome</keyword>
<dbReference type="Pfam" id="PF02826">
    <property type="entry name" value="2-Hacid_dh_C"/>
    <property type="match status" value="1"/>
</dbReference>
<dbReference type="SUPFAM" id="SSF51735">
    <property type="entry name" value="NAD(P)-binding Rossmann-fold domains"/>
    <property type="match status" value="1"/>
</dbReference>
<feature type="domain" description="D-isomer specific 2-hydroxyacid dehydrogenase NAD-binding" evidence="3">
    <location>
        <begin position="137"/>
        <end position="312"/>
    </location>
</feature>
<gene>
    <name evidence="4" type="ORF">RradSPS_2411</name>
    <name evidence="5" type="ORF">SIL72_13805</name>
</gene>
<proteinExistence type="predicted"/>
<dbReference type="GO" id="GO:0016812">
    <property type="term" value="F:hydrolase activity, acting on carbon-nitrogen (but not peptide) bonds, in cyclic amides"/>
    <property type="evidence" value="ECO:0007669"/>
    <property type="project" value="InterPro"/>
</dbReference>
<dbReference type="RefSeq" id="WP_051589775.1">
    <property type="nucleotide sequence ID" value="NZ_CP007514.1"/>
</dbReference>
<dbReference type="OrthoDB" id="9793626at2"/>
<dbReference type="PROSITE" id="PS00483">
    <property type="entry name" value="DIHYDROOROTASE_2"/>
    <property type="match status" value="1"/>
</dbReference>
<reference evidence="4 6" key="1">
    <citation type="submission" date="2014-03" db="EMBL/GenBank/DDBJ databases">
        <title>Complete genome sequence of the Radio-Resistant Rubrobacter radiotolerans RSPS-4.</title>
        <authorList>
            <person name="Egas C.C."/>
            <person name="Barroso C.C."/>
            <person name="Froufe H.J.C."/>
            <person name="Pacheco J.J."/>
            <person name="Albuquerque L.L."/>
            <person name="da Costa M.M.S."/>
        </authorList>
    </citation>
    <scope>NUCLEOTIDE SEQUENCE [LARGE SCALE GENOMIC DNA]</scope>
    <source>
        <strain evidence="4 6">RSPS-4</strain>
    </source>
</reference>
<evidence type="ECO:0000313" key="6">
    <source>
        <dbReference type="Proteomes" id="UP000025229"/>
    </source>
</evidence>
<name>A0A023X6J9_RUBRA</name>
<reference evidence="5" key="2">
    <citation type="submission" date="2023-11" db="EMBL/GenBank/DDBJ databases">
        <title>MicrobeMod: A computational toolkit for identifying prokaryotic methylation and restriction-modification with nanopore sequencing.</title>
        <authorList>
            <person name="Crits-Christoph A."/>
            <person name="Kang S.C."/>
            <person name="Lee H."/>
            <person name="Ostrov N."/>
        </authorList>
    </citation>
    <scope>NUCLEOTIDE SEQUENCE</scope>
    <source>
        <strain evidence="5">ATCC 51242</strain>
    </source>
</reference>
<evidence type="ECO:0000313" key="4">
    <source>
        <dbReference type="EMBL" id="AHY47694.1"/>
    </source>
</evidence>